<dbReference type="PROSITE" id="PS51470">
    <property type="entry name" value="FG_GAP"/>
    <property type="match status" value="1"/>
</dbReference>
<dbReference type="AlphaFoldDB" id="A0A917Y9I6"/>
<evidence type="ECO:0008006" key="7">
    <source>
        <dbReference type="Google" id="ProtNLM"/>
    </source>
</evidence>
<keyword evidence="6" id="KW-1185">Reference proteome</keyword>
<dbReference type="InterPro" id="IPR013517">
    <property type="entry name" value="FG-GAP"/>
</dbReference>
<sequence length="120" mass="11443">MRTRTSVTLAALLTAGLTPLTLSTPASAAPAKYADDFNGDGYGDLVVGAPDATVSGKTGAGAVVVLYGSASGPGTALNADGKAELGVGAAGVALVLRGTSTTPTASGAVTLPDFGGSFLD</sequence>
<keyword evidence="1 4" id="KW-0732">Signal</keyword>
<dbReference type="RefSeq" id="WP_189188772.1">
    <property type="nucleotide sequence ID" value="NZ_BMMM01000010.1"/>
</dbReference>
<keyword evidence="2" id="KW-0677">Repeat</keyword>
<evidence type="ECO:0000256" key="1">
    <source>
        <dbReference type="ARBA" id="ARBA00022729"/>
    </source>
</evidence>
<feature type="signal peptide" evidence="4">
    <location>
        <begin position="1"/>
        <end position="28"/>
    </location>
</feature>
<reference evidence="5 6" key="1">
    <citation type="journal article" date="2014" name="Int. J. Syst. Evol. Microbiol.">
        <title>Complete genome sequence of Corynebacterium casei LMG S-19264T (=DSM 44701T), isolated from a smear-ripened cheese.</title>
        <authorList>
            <consortium name="US DOE Joint Genome Institute (JGI-PGF)"/>
            <person name="Walter F."/>
            <person name="Albersmeier A."/>
            <person name="Kalinowski J."/>
            <person name="Ruckert C."/>
        </authorList>
    </citation>
    <scope>NUCLEOTIDE SEQUENCE [LARGE SCALE GENOMIC DNA]</scope>
    <source>
        <strain evidence="5 6">CGMCC 4.7111</strain>
    </source>
</reference>
<evidence type="ECO:0000313" key="5">
    <source>
        <dbReference type="EMBL" id="GGN75393.1"/>
    </source>
</evidence>
<accession>A0A917Y9I6</accession>
<gene>
    <name evidence="5" type="ORF">GCM10011579_055440</name>
</gene>
<keyword evidence="3" id="KW-0325">Glycoprotein</keyword>
<evidence type="ECO:0000256" key="3">
    <source>
        <dbReference type="ARBA" id="ARBA00023180"/>
    </source>
</evidence>
<evidence type="ECO:0000313" key="6">
    <source>
        <dbReference type="Proteomes" id="UP000600365"/>
    </source>
</evidence>
<dbReference type="Pfam" id="PF01839">
    <property type="entry name" value="FG-GAP"/>
    <property type="match status" value="1"/>
</dbReference>
<evidence type="ECO:0000256" key="4">
    <source>
        <dbReference type="SAM" id="SignalP"/>
    </source>
</evidence>
<dbReference type="Proteomes" id="UP000600365">
    <property type="component" value="Unassembled WGS sequence"/>
</dbReference>
<dbReference type="Gene3D" id="2.130.10.130">
    <property type="entry name" value="Integrin alpha, N-terminal"/>
    <property type="match status" value="1"/>
</dbReference>
<evidence type="ECO:0000256" key="2">
    <source>
        <dbReference type="ARBA" id="ARBA00022737"/>
    </source>
</evidence>
<comment type="caution">
    <text evidence="5">The sequence shown here is derived from an EMBL/GenBank/DDBJ whole genome shotgun (WGS) entry which is preliminary data.</text>
</comment>
<dbReference type="InterPro" id="IPR013519">
    <property type="entry name" value="Int_alpha_beta-p"/>
</dbReference>
<dbReference type="InterPro" id="IPR028994">
    <property type="entry name" value="Integrin_alpha_N"/>
</dbReference>
<organism evidence="5 6">
    <name type="scientific">Streptomyces albiflavescens</name>
    <dbReference type="NCBI Taxonomy" id="1623582"/>
    <lineage>
        <taxon>Bacteria</taxon>
        <taxon>Bacillati</taxon>
        <taxon>Actinomycetota</taxon>
        <taxon>Actinomycetes</taxon>
        <taxon>Kitasatosporales</taxon>
        <taxon>Streptomycetaceae</taxon>
        <taxon>Streptomyces</taxon>
    </lineage>
</organism>
<feature type="chain" id="PRO_5037771692" description="Integrin" evidence="4">
    <location>
        <begin position="29"/>
        <end position="120"/>
    </location>
</feature>
<name>A0A917Y9I6_9ACTN</name>
<dbReference type="EMBL" id="BMMM01000010">
    <property type="protein sequence ID" value="GGN75393.1"/>
    <property type="molecule type" value="Genomic_DNA"/>
</dbReference>
<protein>
    <recommendedName>
        <fullName evidence="7">Integrin</fullName>
    </recommendedName>
</protein>
<proteinExistence type="predicted"/>
<dbReference type="SUPFAM" id="SSF69318">
    <property type="entry name" value="Integrin alpha N-terminal domain"/>
    <property type="match status" value="1"/>
</dbReference>